<organism evidence="2">
    <name type="scientific">Arundo donax</name>
    <name type="common">Giant reed</name>
    <name type="synonym">Donax arundinaceus</name>
    <dbReference type="NCBI Taxonomy" id="35708"/>
    <lineage>
        <taxon>Eukaryota</taxon>
        <taxon>Viridiplantae</taxon>
        <taxon>Streptophyta</taxon>
        <taxon>Embryophyta</taxon>
        <taxon>Tracheophyta</taxon>
        <taxon>Spermatophyta</taxon>
        <taxon>Magnoliopsida</taxon>
        <taxon>Liliopsida</taxon>
        <taxon>Poales</taxon>
        <taxon>Poaceae</taxon>
        <taxon>PACMAD clade</taxon>
        <taxon>Arundinoideae</taxon>
        <taxon>Arundineae</taxon>
        <taxon>Arundo</taxon>
    </lineage>
</organism>
<evidence type="ECO:0000313" key="2">
    <source>
        <dbReference type="EMBL" id="JAD91018.1"/>
    </source>
</evidence>
<dbReference type="AlphaFoldDB" id="A0A0A9DWE4"/>
<sequence length="26" mass="2640">MAAGRRTAGARSSGGGGAARHRCIRR</sequence>
<feature type="compositionally biased region" description="Low complexity" evidence="1">
    <location>
        <begin position="1"/>
        <end position="11"/>
    </location>
</feature>
<proteinExistence type="predicted"/>
<reference evidence="2" key="2">
    <citation type="journal article" date="2015" name="Data Brief">
        <title>Shoot transcriptome of the giant reed, Arundo donax.</title>
        <authorList>
            <person name="Barrero R.A."/>
            <person name="Guerrero F.D."/>
            <person name="Moolhuijzen P."/>
            <person name="Goolsby J.A."/>
            <person name="Tidwell J."/>
            <person name="Bellgard S.E."/>
            <person name="Bellgard M.I."/>
        </authorList>
    </citation>
    <scope>NUCLEOTIDE SEQUENCE</scope>
    <source>
        <tissue evidence="2">Shoot tissue taken approximately 20 cm above the soil surface</tissue>
    </source>
</reference>
<accession>A0A0A9DWE4</accession>
<name>A0A0A9DWE4_ARUDO</name>
<protein>
    <submittedName>
        <fullName evidence="2">Uncharacterized protein</fullName>
    </submittedName>
</protein>
<reference evidence="2" key="1">
    <citation type="submission" date="2014-09" db="EMBL/GenBank/DDBJ databases">
        <authorList>
            <person name="Magalhaes I.L.F."/>
            <person name="Oliveira U."/>
            <person name="Santos F.R."/>
            <person name="Vidigal T.H.D.A."/>
            <person name="Brescovit A.D."/>
            <person name="Santos A.J."/>
        </authorList>
    </citation>
    <scope>NUCLEOTIDE SEQUENCE</scope>
    <source>
        <tissue evidence="2">Shoot tissue taken approximately 20 cm above the soil surface</tissue>
    </source>
</reference>
<dbReference type="EMBL" id="GBRH01206877">
    <property type="protein sequence ID" value="JAD91018.1"/>
    <property type="molecule type" value="Transcribed_RNA"/>
</dbReference>
<feature type="region of interest" description="Disordered" evidence="1">
    <location>
        <begin position="1"/>
        <end position="26"/>
    </location>
</feature>
<evidence type="ECO:0000256" key="1">
    <source>
        <dbReference type="SAM" id="MobiDB-lite"/>
    </source>
</evidence>